<sequence>MMANYTGIPLSSFIPWLEEKLSQKYSDALEGMQKRFIGIFSLLRIILNYTIEINEIFQKSPDLLAKKQFLDNILHILNEIILEYPKVLDFEYCENFISTIQERLELIYANFHPLTHISVQEVSINSAIEAKCRMISSALQKAPNFIIELQNRAELALPLLKHIEQSLKYFKDPVNLLINEISQLKEFEKTKNEFLMLKMQVLRFPKDEEHKSLKKMGELALSFSEVEKDLEAYLDPAIKMSHMIKNKGKKFLREEGKEDCRDLLSYANILVKQDFFSHLLPDLCNTDDLIQALLHLQSQRGLIGELRKKEPYKSGFESISIIKADELRDLLAKWKQLYKEIKDLEASEEFSENFQAFKSNTLIPFADLGNLLEKLRQFQRVFHVYQRSWVWFKKLRYKVARFCLEEFHERIELTWPN</sequence>
<gene>
    <name evidence="1" type="ORF">BSTOLATCC_MIC9448</name>
</gene>
<comment type="caution">
    <text evidence="1">The sequence shown here is derived from an EMBL/GenBank/DDBJ whole genome shotgun (WGS) entry which is preliminary data.</text>
</comment>
<reference evidence="1" key="1">
    <citation type="submission" date="2021-09" db="EMBL/GenBank/DDBJ databases">
        <authorList>
            <consortium name="AG Swart"/>
            <person name="Singh M."/>
            <person name="Singh A."/>
            <person name="Seah K."/>
            <person name="Emmerich C."/>
        </authorList>
    </citation>
    <scope>NUCLEOTIDE SEQUENCE</scope>
    <source>
        <strain evidence="1">ATCC30299</strain>
    </source>
</reference>
<dbReference type="EMBL" id="CAJZBQ010000011">
    <property type="protein sequence ID" value="CAG9313639.1"/>
    <property type="molecule type" value="Genomic_DNA"/>
</dbReference>
<organism evidence="1 2">
    <name type="scientific">Blepharisma stoltei</name>
    <dbReference type="NCBI Taxonomy" id="1481888"/>
    <lineage>
        <taxon>Eukaryota</taxon>
        <taxon>Sar</taxon>
        <taxon>Alveolata</taxon>
        <taxon>Ciliophora</taxon>
        <taxon>Postciliodesmatophora</taxon>
        <taxon>Heterotrichea</taxon>
        <taxon>Heterotrichida</taxon>
        <taxon>Blepharismidae</taxon>
        <taxon>Blepharisma</taxon>
    </lineage>
</organism>
<evidence type="ECO:0000313" key="1">
    <source>
        <dbReference type="EMBL" id="CAG9313639.1"/>
    </source>
</evidence>
<keyword evidence="2" id="KW-1185">Reference proteome</keyword>
<accession>A0AAU9IE11</accession>
<dbReference type="AlphaFoldDB" id="A0AAU9IE11"/>
<dbReference type="Proteomes" id="UP001162131">
    <property type="component" value="Unassembled WGS sequence"/>
</dbReference>
<protein>
    <submittedName>
        <fullName evidence="1">Uncharacterized protein</fullName>
    </submittedName>
</protein>
<evidence type="ECO:0000313" key="2">
    <source>
        <dbReference type="Proteomes" id="UP001162131"/>
    </source>
</evidence>
<proteinExistence type="predicted"/>
<name>A0AAU9IE11_9CILI</name>